<dbReference type="GO" id="GO:0005524">
    <property type="term" value="F:ATP binding"/>
    <property type="evidence" value="ECO:0007669"/>
    <property type="project" value="InterPro"/>
</dbReference>
<keyword evidence="4" id="KW-1185">Reference proteome</keyword>
<dbReference type="Pfam" id="PF00004">
    <property type="entry name" value="AAA"/>
    <property type="match status" value="1"/>
</dbReference>
<feature type="domain" description="ATPase AAA-type core" evidence="2">
    <location>
        <begin position="262"/>
        <end position="298"/>
    </location>
</feature>
<keyword evidence="3" id="KW-0131">Cell cycle</keyword>
<feature type="compositionally biased region" description="Polar residues" evidence="1">
    <location>
        <begin position="44"/>
        <end position="57"/>
    </location>
</feature>
<dbReference type="SUPFAM" id="SSF52540">
    <property type="entry name" value="P-loop containing nucleoside triphosphate hydrolases"/>
    <property type="match status" value="1"/>
</dbReference>
<dbReference type="PANTHER" id="PTHR48470">
    <property type="entry name" value="CELL DIVISION CONTROL PROTEIN 48 C ISOFORM 1"/>
    <property type="match status" value="1"/>
</dbReference>
<feature type="compositionally biased region" description="Low complexity" evidence="1">
    <location>
        <begin position="107"/>
        <end position="118"/>
    </location>
</feature>
<reference evidence="3 4" key="1">
    <citation type="journal article" date="2018" name="Front. Plant Sci.">
        <title>Red Clover (Trifolium pratense) and Zigzag Clover (T. medium) - A Picture of Genomic Similarities and Differences.</title>
        <authorList>
            <person name="Dluhosova J."/>
            <person name="Istvanek J."/>
            <person name="Nedelnik J."/>
            <person name="Repkova J."/>
        </authorList>
    </citation>
    <scope>NUCLEOTIDE SEQUENCE [LARGE SCALE GENOMIC DNA]</scope>
    <source>
        <strain evidence="4">cv. 10/8</strain>
        <tissue evidence="3">Leaf</tissue>
    </source>
</reference>
<evidence type="ECO:0000256" key="1">
    <source>
        <dbReference type="SAM" id="MobiDB-lite"/>
    </source>
</evidence>
<comment type="caution">
    <text evidence="3">The sequence shown here is derived from an EMBL/GenBank/DDBJ whole genome shotgun (WGS) entry which is preliminary data.</text>
</comment>
<protein>
    <submittedName>
        <fullName evidence="3">Cell division control protein 48 C-like</fullName>
    </submittedName>
</protein>
<gene>
    <name evidence="3" type="ORF">A2U01_0019091</name>
</gene>
<name>A0A392NEE1_9FABA</name>
<evidence type="ECO:0000259" key="2">
    <source>
        <dbReference type="Pfam" id="PF00004"/>
    </source>
</evidence>
<organism evidence="3 4">
    <name type="scientific">Trifolium medium</name>
    <dbReference type="NCBI Taxonomy" id="97028"/>
    <lineage>
        <taxon>Eukaryota</taxon>
        <taxon>Viridiplantae</taxon>
        <taxon>Streptophyta</taxon>
        <taxon>Embryophyta</taxon>
        <taxon>Tracheophyta</taxon>
        <taxon>Spermatophyta</taxon>
        <taxon>Magnoliopsida</taxon>
        <taxon>eudicotyledons</taxon>
        <taxon>Gunneridae</taxon>
        <taxon>Pentapetalae</taxon>
        <taxon>rosids</taxon>
        <taxon>fabids</taxon>
        <taxon>Fabales</taxon>
        <taxon>Fabaceae</taxon>
        <taxon>Papilionoideae</taxon>
        <taxon>50 kb inversion clade</taxon>
        <taxon>NPAAA clade</taxon>
        <taxon>Hologalegina</taxon>
        <taxon>IRL clade</taxon>
        <taxon>Trifolieae</taxon>
        <taxon>Trifolium</taxon>
    </lineage>
</organism>
<feature type="compositionally biased region" description="Basic and acidic residues" evidence="1">
    <location>
        <begin position="81"/>
        <end position="97"/>
    </location>
</feature>
<dbReference type="EMBL" id="LXQA010036693">
    <property type="protein sequence ID" value="MCH98092.1"/>
    <property type="molecule type" value="Genomic_DNA"/>
</dbReference>
<sequence>VESCKSKYTTPEEIVDHLRSNYPDYHRTKGQQLLRFVNDALQFSNNTPSRKPNQNINAADEDDDDDDEEECRNSSRKRRKDITDESEARLQKMESLHIKTRMSKQVPSSSSEPASNSSEDGEDGAVSTSEDAIYSEKVEPAFDLMKDMLRNSYTGVKTVPVTEEKNVELDMGNSSKATITVNRNGGEPKLYRTTKIRLKGSGSGSNVAGGGVGDVEMKGKEGPMFKDLGGMKDILEELMMDIVSLCNPQLPRHLGVKPVTGILLHGPPGCGKTRLAHAIANETGLPFHHISATEVVSGVSGIAATFQL</sequence>
<dbReference type="InterPro" id="IPR027417">
    <property type="entry name" value="P-loop_NTPase"/>
</dbReference>
<feature type="non-terminal residue" evidence="3">
    <location>
        <position position="1"/>
    </location>
</feature>
<feature type="region of interest" description="Disordered" evidence="1">
    <location>
        <begin position="44"/>
        <end position="133"/>
    </location>
</feature>
<accession>A0A392NEE1</accession>
<dbReference type="GO" id="GO:0016887">
    <property type="term" value="F:ATP hydrolysis activity"/>
    <property type="evidence" value="ECO:0007669"/>
    <property type="project" value="InterPro"/>
</dbReference>
<dbReference type="InterPro" id="IPR055278">
    <property type="entry name" value="CDC48c"/>
</dbReference>
<dbReference type="PANTHER" id="PTHR48470:SF1">
    <property type="entry name" value="CELL DIVISION CONTROL PROTEIN 48 C ISOFORM 1"/>
    <property type="match status" value="1"/>
</dbReference>
<evidence type="ECO:0000313" key="4">
    <source>
        <dbReference type="Proteomes" id="UP000265520"/>
    </source>
</evidence>
<dbReference type="InterPro" id="IPR003959">
    <property type="entry name" value="ATPase_AAA_core"/>
</dbReference>
<feature type="compositionally biased region" description="Acidic residues" evidence="1">
    <location>
        <begin position="59"/>
        <end position="70"/>
    </location>
</feature>
<proteinExistence type="predicted"/>
<dbReference type="GO" id="GO:0051301">
    <property type="term" value="P:cell division"/>
    <property type="evidence" value="ECO:0007669"/>
    <property type="project" value="UniProtKB-KW"/>
</dbReference>
<dbReference type="Proteomes" id="UP000265520">
    <property type="component" value="Unassembled WGS sequence"/>
</dbReference>
<dbReference type="AlphaFoldDB" id="A0A392NEE1"/>
<keyword evidence="3" id="KW-0132">Cell division</keyword>
<dbReference type="Gene3D" id="3.40.50.300">
    <property type="entry name" value="P-loop containing nucleotide triphosphate hydrolases"/>
    <property type="match status" value="1"/>
</dbReference>
<evidence type="ECO:0000313" key="3">
    <source>
        <dbReference type="EMBL" id="MCH98092.1"/>
    </source>
</evidence>